<dbReference type="Pfam" id="PF00144">
    <property type="entry name" value="Beta-lactamase"/>
    <property type="match status" value="1"/>
</dbReference>
<dbReference type="EMBL" id="BOVJ01000005">
    <property type="protein sequence ID" value="GIQ61584.1"/>
    <property type="molecule type" value="Genomic_DNA"/>
</dbReference>
<organism evidence="3 4">
    <name type="scientific">Paenibacillus cisolokensis</name>
    <dbReference type="NCBI Taxonomy" id="1658519"/>
    <lineage>
        <taxon>Bacteria</taxon>
        <taxon>Bacillati</taxon>
        <taxon>Bacillota</taxon>
        <taxon>Bacilli</taxon>
        <taxon>Bacillales</taxon>
        <taxon>Paenibacillaceae</taxon>
        <taxon>Paenibacillus</taxon>
    </lineage>
</organism>
<sequence>MSGLDRNGIIDFISQSELRSAPGTKIEYSDCGFILLGALIEKLTDMTLDEAAERELFRPLGMADAGFLPHPGKYARIAPTEYDADMGTCLRGIVHDPNARAMGGISGHAGLFAAADDLIRYAELWLRDAPGGQRLLSQAAMRAAISCRTASVPGGRRGLGWALKGDPLDPSGDWLSADTFGHTGFTGTSLVVDPICGLAAVLLTNRVHYGRDVSVVRLRARFHNALAAALA</sequence>
<gene>
    <name evidence="3" type="ORF">PACILC2_01520</name>
</gene>
<dbReference type="Gene3D" id="3.40.710.10">
    <property type="entry name" value="DD-peptidase/beta-lactamase superfamily"/>
    <property type="match status" value="1"/>
</dbReference>
<evidence type="ECO:0000313" key="4">
    <source>
        <dbReference type="Proteomes" id="UP000680304"/>
    </source>
</evidence>
<dbReference type="InterPro" id="IPR001466">
    <property type="entry name" value="Beta-lactam-related"/>
</dbReference>
<keyword evidence="1" id="KW-0378">Hydrolase</keyword>
<dbReference type="SUPFAM" id="SSF56601">
    <property type="entry name" value="beta-lactamase/transpeptidase-like"/>
    <property type="match status" value="1"/>
</dbReference>
<name>A0ABQ4N089_9BACL</name>
<keyword evidence="4" id="KW-1185">Reference proteome</keyword>
<reference evidence="3 4" key="1">
    <citation type="submission" date="2021-04" db="EMBL/GenBank/DDBJ databases">
        <title>Draft genome sequence of Paenibacillus cisolokensis, LC2-13A.</title>
        <authorList>
            <person name="Uke A."/>
            <person name="Chhe C."/>
            <person name="Baramee S."/>
            <person name="Kosugi A."/>
        </authorList>
    </citation>
    <scope>NUCLEOTIDE SEQUENCE [LARGE SCALE GENOMIC DNA]</scope>
    <source>
        <strain evidence="3 4">LC2-13A</strain>
    </source>
</reference>
<dbReference type="InterPro" id="IPR012338">
    <property type="entry name" value="Beta-lactam/transpept-like"/>
</dbReference>
<dbReference type="PANTHER" id="PTHR43283:SF11">
    <property type="entry name" value="BETA-LACTAMASE-RELATED DOMAIN-CONTAINING PROTEIN"/>
    <property type="match status" value="1"/>
</dbReference>
<comment type="caution">
    <text evidence="3">The sequence shown here is derived from an EMBL/GenBank/DDBJ whole genome shotgun (WGS) entry which is preliminary data.</text>
</comment>
<dbReference type="PANTHER" id="PTHR43283">
    <property type="entry name" value="BETA-LACTAMASE-RELATED"/>
    <property type="match status" value="1"/>
</dbReference>
<dbReference type="InterPro" id="IPR050789">
    <property type="entry name" value="Diverse_Enzym_Activities"/>
</dbReference>
<dbReference type="Proteomes" id="UP000680304">
    <property type="component" value="Unassembled WGS sequence"/>
</dbReference>
<protein>
    <recommendedName>
        <fullName evidence="2">Beta-lactamase-related domain-containing protein</fullName>
    </recommendedName>
</protein>
<evidence type="ECO:0000259" key="2">
    <source>
        <dbReference type="Pfam" id="PF00144"/>
    </source>
</evidence>
<feature type="domain" description="Beta-lactamase-related" evidence="2">
    <location>
        <begin position="8"/>
        <end position="217"/>
    </location>
</feature>
<evidence type="ECO:0000313" key="3">
    <source>
        <dbReference type="EMBL" id="GIQ61584.1"/>
    </source>
</evidence>
<proteinExistence type="predicted"/>
<evidence type="ECO:0000256" key="1">
    <source>
        <dbReference type="ARBA" id="ARBA00022801"/>
    </source>
</evidence>
<accession>A0ABQ4N089</accession>
<dbReference type="RefSeq" id="WP_280515244.1">
    <property type="nucleotide sequence ID" value="NZ_BOVJ01000005.1"/>
</dbReference>